<dbReference type="Gene3D" id="3.40.50.1820">
    <property type="entry name" value="alpha/beta hydrolase"/>
    <property type="match status" value="1"/>
</dbReference>
<dbReference type="SUPFAM" id="SSF53474">
    <property type="entry name" value="alpha/beta-Hydrolases"/>
    <property type="match status" value="1"/>
</dbReference>
<evidence type="ECO:0000256" key="1">
    <source>
        <dbReference type="ARBA" id="ARBA00022801"/>
    </source>
</evidence>
<comment type="caution">
    <text evidence="3">The sequence shown here is derived from an EMBL/GenBank/DDBJ whole genome shotgun (WGS) entry which is preliminary data.</text>
</comment>
<dbReference type="EMBL" id="MWWW01000004">
    <property type="protein sequence ID" value="OZG61019.1"/>
    <property type="molecule type" value="Genomic_DNA"/>
</dbReference>
<dbReference type="Proteomes" id="UP000216871">
    <property type="component" value="Unassembled WGS sequence"/>
</dbReference>
<dbReference type="InterPro" id="IPR029058">
    <property type="entry name" value="AB_hydrolase_fold"/>
</dbReference>
<dbReference type="PANTHER" id="PTHR48081">
    <property type="entry name" value="AB HYDROLASE SUPERFAMILY PROTEIN C4A8.06C"/>
    <property type="match status" value="1"/>
</dbReference>
<evidence type="ECO:0000259" key="2">
    <source>
        <dbReference type="Pfam" id="PF07859"/>
    </source>
</evidence>
<reference evidence="3 4" key="1">
    <citation type="journal article" date="2017" name="BMC Genomics">
        <title>Comparative genomic and phylogenomic analyses of the Bifidobacteriaceae family.</title>
        <authorList>
            <person name="Lugli G.A."/>
            <person name="Milani C."/>
            <person name="Turroni F."/>
            <person name="Duranti S."/>
            <person name="Mancabelli L."/>
            <person name="Mangifesta M."/>
            <person name="Ferrario C."/>
            <person name="Modesto M."/>
            <person name="Mattarelli P."/>
            <person name="Jiri K."/>
            <person name="van Sinderen D."/>
            <person name="Ventura M."/>
        </authorList>
    </citation>
    <scope>NUCLEOTIDE SEQUENCE [LARGE SCALE GENOMIC DNA]</scope>
    <source>
        <strain evidence="3 4">DSM 100196</strain>
    </source>
</reference>
<dbReference type="InterPro" id="IPR013094">
    <property type="entry name" value="AB_hydrolase_3"/>
</dbReference>
<gene>
    <name evidence="3" type="ORF">BMYO_0318</name>
</gene>
<dbReference type="GO" id="GO:0016787">
    <property type="term" value="F:hydrolase activity"/>
    <property type="evidence" value="ECO:0007669"/>
    <property type="project" value="UniProtKB-KW"/>
</dbReference>
<feature type="domain" description="Alpha/beta hydrolase fold-3" evidence="2">
    <location>
        <begin position="97"/>
        <end position="298"/>
    </location>
</feature>
<name>A0A261FPF6_9BIFI</name>
<protein>
    <submittedName>
        <fullName evidence="3">Esterase</fullName>
    </submittedName>
</protein>
<dbReference type="Pfam" id="PF07859">
    <property type="entry name" value="Abhydrolase_3"/>
    <property type="match status" value="1"/>
</dbReference>
<proteinExistence type="predicted"/>
<dbReference type="OrthoDB" id="9803828at2"/>
<dbReference type="AlphaFoldDB" id="A0A261FPF6"/>
<keyword evidence="4" id="KW-1185">Reference proteome</keyword>
<organism evidence="3 4">
    <name type="scientific">Bifidobacterium myosotis</name>
    <dbReference type="NCBI Taxonomy" id="1630166"/>
    <lineage>
        <taxon>Bacteria</taxon>
        <taxon>Bacillati</taxon>
        <taxon>Actinomycetota</taxon>
        <taxon>Actinomycetes</taxon>
        <taxon>Bifidobacteriales</taxon>
        <taxon>Bifidobacteriaceae</taxon>
        <taxon>Bifidobacterium</taxon>
    </lineage>
</organism>
<keyword evidence="1" id="KW-0378">Hydrolase</keyword>
<accession>A0A261FPF6</accession>
<evidence type="ECO:0000313" key="3">
    <source>
        <dbReference type="EMBL" id="OZG61019.1"/>
    </source>
</evidence>
<dbReference type="InterPro" id="IPR050300">
    <property type="entry name" value="GDXG_lipolytic_enzyme"/>
</dbReference>
<evidence type="ECO:0000313" key="4">
    <source>
        <dbReference type="Proteomes" id="UP000216871"/>
    </source>
</evidence>
<dbReference type="RefSeq" id="WP_094667051.1">
    <property type="nucleotide sequence ID" value="NZ_MWWW01000004.1"/>
</dbReference>
<sequence>MEVSVAGDDVELFRSWTPVDEDLDGLDRAAREMILRFRLGCCRTDRNRIPYYGPAGDVDEFRDIPYIEDGMRAHLLDAYIPHEAVVRAGRSLPVYIDVHGGGFVYGYKELNRNFCLALARRGFAVVSVGYRVFPQADFLGQLQDVNAAVNWLSAHAGDYPIDMGRVGITGDSAGACLALFTLAIQGDAGLIDRDGYGFGPTGLRYGFLVSGKYDLGVYAGGGSGVETAEPDMVRVISGDLFGSFLDAADWDLALSLRGLARCGMPPLFLATSSDDFLQCETLALAAELARVPVDFELHDPRPAKGESLGHVFPVGMPWLPESGIVLDQARDFTYEVM</sequence>